<name>A0A0H4WU26_9BACT</name>
<evidence type="ECO:0008006" key="4">
    <source>
        <dbReference type="Google" id="ProtNLM"/>
    </source>
</evidence>
<evidence type="ECO:0000256" key="1">
    <source>
        <dbReference type="SAM" id="SignalP"/>
    </source>
</evidence>
<dbReference type="PROSITE" id="PS51257">
    <property type="entry name" value="PROKAR_LIPOPROTEIN"/>
    <property type="match status" value="1"/>
</dbReference>
<dbReference type="AlphaFoldDB" id="A0A0H4WU26"/>
<dbReference type="PATRIC" id="fig|1297742.4.peg.1972"/>
<dbReference type="RefSeq" id="WP_002637568.1">
    <property type="nucleotide sequence ID" value="NZ_CP012109.1"/>
</dbReference>
<evidence type="ECO:0000313" key="3">
    <source>
        <dbReference type="Proteomes" id="UP000009026"/>
    </source>
</evidence>
<keyword evidence="1" id="KW-0732">Signal</keyword>
<accession>A0A0H4WU26</accession>
<dbReference type="EMBL" id="CP012109">
    <property type="protein sequence ID" value="AKQ65038.1"/>
    <property type="molecule type" value="Genomic_DNA"/>
</dbReference>
<keyword evidence="3" id="KW-1185">Reference proteome</keyword>
<feature type="chain" id="PRO_5005212023" description="Lipoprotein" evidence="1">
    <location>
        <begin position="20"/>
        <end position="97"/>
    </location>
</feature>
<proteinExistence type="predicted"/>
<gene>
    <name evidence="2" type="ORF">A176_001950</name>
</gene>
<feature type="signal peptide" evidence="1">
    <location>
        <begin position="1"/>
        <end position="19"/>
    </location>
</feature>
<dbReference type="KEGG" id="mym:A176_001950"/>
<protein>
    <recommendedName>
        <fullName evidence="4">Lipoprotein</fullName>
    </recommendedName>
</protein>
<sequence>MKRLLLPAAALCIATLLGCGDAVNTEFRIERQDDGAMTLHHDGVVQDCTSGVMTDPSGVRVDVSAQSCWSCYDCVIHSDGSFSCGNCSPCARPTSNM</sequence>
<reference evidence="2 3" key="1">
    <citation type="journal article" date="2016" name="PLoS ONE">
        <title>Complete Genome Sequence and Comparative Genomics of a Novel Myxobacterium Myxococcus hansupus.</title>
        <authorList>
            <person name="Sharma G."/>
            <person name="Narwani T."/>
            <person name="Subramanian S."/>
        </authorList>
    </citation>
    <scope>NUCLEOTIDE SEQUENCE [LARGE SCALE GENOMIC DNA]</scope>
    <source>
        <strain evidence="3">mixupus</strain>
    </source>
</reference>
<dbReference type="Proteomes" id="UP000009026">
    <property type="component" value="Chromosome"/>
</dbReference>
<evidence type="ECO:0000313" key="2">
    <source>
        <dbReference type="EMBL" id="AKQ65038.1"/>
    </source>
</evidence>
<organism evidence="2 3">
    <name type="scientific">Pseudomyxococcus hansupus</name>
    <dbReference type="NCBI Taxonomy" id="1297742"/>
    <lineage>
        <taxon>Bacteria</taxon>
        <taxon>Pseudomonadati</taxon>
        <taxon>Myxococcota</taxon>
        <taxon>Myxococcia</taxon>
        <taxon>Myxococcales</taxon>
        <taxon>Cystobacterineae</taxon>
        <taxon>Myxococcaceae</taxon>
        <taxon>Pseudomyxococcus</taxon>
    </lineage>
</organism>